<comment type="caution">
    <text evidence="2">The sequence shown here is derived from an EMBL/GenBank/DDBJ whole genome shotgun (WGS) entry which is preliminary data.</text>
</comment>
<dbReference type="PANTHER" id="PTHR39335">
    <property type="entry name" value="BLL4220 PROTEIN"/>
    <property type="match status" value="1"/>
</dbReference>
<sequence length="141" mass="15651">MRTIIGTVVLTFALLVGAASASAAGTRISVSSSEFGPMLWGPKRQAIYVFQRDRFKQTRCYGECAEAWPPVYTTGKPVAGTGARESLLGTIRRRDGRRQVTYRGRPLYYYAHEDAGQVRCHNVDLNGGLWWVIGADGKRRP</sequence>
<feature type="chain" id="PRO_5047216070" description="Lipoprotein" evidence="1">
    <location>
        <begin position="24"/>
        <end position="141"/>
    </location>
</feature>
<dbReference type="EMBL" id="JAPCID010000109">
    <property type="protein sequence ID" value="MDA0142584.1"/>
    <property type="molecule type" value="Genomic_DNA"/>
</dbReference>
<dbReference type="Proteomes" id="UP001147700">
    <property type="component" value="Unassembled WGS sequence"/>
</dbReference>
<keyword evidence="3" id="KW-1185">Reference proteome</keyword>
<gene>
    <name evidence="2" type="ORF">OJ962_34180</name>
</gene>
<dbReference type="RefSeq" id="WP_202958420.1">
    <property type="nucleotide sequence ID" value="NZ_JAPCID010000109.1"/>
</dbReference>
<evidence type="ECO:0000313" key="2">
    <source>
        <dbReference type="EMBL" id="MDA0142584.1"/>
    </source>
</evidence>
<dbReference type="PANTHER" id="PTHR39335:SF1">
    <property type="entry name" value="BLL4220 PROTEIN"/>
    <property type="match status" value="1"/>
</dbReference>
<reference evidence="2" key="1">
    <citation type="submission" date="2022-10" db="EMBL/GenBank/DDBJ databases">
        <title>The WGS of Solirubrobacter sp. CPCC 204708.</title>
        <authorList>
            <person name="Jiang Z."/>
        </authorList>
    </citation>
    <scope>NUCLEOTIDE SEQUENCE</scope>
    <source>
        <strain evidence="2">CPCC 204708</strain>
    </source>
</reference>
<feature type="signal peptide" evidence="1">
    <location>
        <begin position="1"/>
        <end position="23"/>
    </location>
</feature>
<accession>A0ABT4RVG6</accession>
<evidence type="ECO:0000256" key="1">
    <source>
        <dbReference type="SAM" id="SignalP"/>
    </source>
</evidence>
<evidence type="ECO:0008006" key="4">
    <source>
        <dbReference type="Google" id="ProtNLM"/>
    </source>
</evidence>
<dbReference type="InterPro" id="IPR005297">
    <property type="entry name" value="Lipoprotein_repeat"/>
</dbReference>
<evidence type="ECO:0000313" key="3">
    <source>
        <dbReference type="Proteomes" id="UP001147700"/>
    </source>
</evidence>
<organism evidence="2 3">
    <name type="scientific">Solirubrobacter deserti</name>
    <dbReference type="NCBI Taxonomy" id="2282478"/>
    <lineage>
        <taxon>Bacteria</taxon>
        <taxon>Bacillati</taxon>
        <taxon>Actinomycetota</taxon>
        <taxon>Thermoleophilia</taxon>
        <taxon>Solirubrobacterales</taxon>
        <taxon>Solirubrobacteraceae</taxon>
        <taxon>Solirubrobacter</taxon>
    </lineage>
</organism>
<dbReference type="Pfam" id="PF03640">
    <property type="entry name" value="Lipoprotein_15"/>
    <property type="match status" value="2"/>
</dbReference>
<keyword evidence="1" id="KW-0732">Signal</keyword>
<protein>
    <recommendedName>
        <fullName evidence="4">Lipoprotein</fullName>
    </recommendedName>
</protein>
<proteinExistence type="predicted"/>
<name>A0ABT4RVG6_9ACTN</name>